<dbReference type="RefSeq" id="WP_130646051.1">
    <property type="nucleotide sequence ID" value="NZ_PGCL01000001.1"/>
</dbReference>
<accession>A0A483CTI4</accession>
<dbReference type="InterPro" id="IPR012340">
    <property type="entry name" value="NA-bd_OB-fold"/>
</dbReference>
<dbReference type="InterPro" id="IPR040596">
    <property type="entry name" value="RNase_II_C_S1"/>
</dbReference>
<dbReference type="EMBL" id="PGCL01000001">
    <property type="protein sequence ID" value="TAJ45684.1"/>
    <property type="molecule type" value="Genomic_DNA"/>
</dbReference>
<dbReference type="GO" id="GO:0006402">
    <property type="term" value="P:mRNA catabolic process"/>
    <property type="evidence" value="ECO:0007669"/>
    <property type="project" value="TreeGrafter"/>
</dbReference>
<dbReference type="Pfam" id="PF18614">
    <property type="entry name" value="RNase_II_C_S1"/>
    <property type="match status" value="1"/>
</dbReference>
<name>A0A483CTI4_9EURY</name>
<dbReference type="SUPFAM" id="SSF50249">
    <property type="entry name" value="Nucleic acid-binding proteins"/>
    <property type="match status" value="1"/>
</dbReference>
<dbReference type="GO" id="GO:0005829">
    <property type="term" value="C:cytosol"/>
    <property type="evidence" value="ECO:0007669"/>
    <property type="project" value="TreeGrafter"/>
</dbReference>
<evidence type="ECO:0000313" key="2">
    <source>
        <dbReference type="EMBL" id="TAJ45684.1"/>
    </source>
</evidence>
<protein>
    <submittedName>
        <fullName evidence="2">Ribonuclease II</fullName>
    </submittedName>
</protein>
<dbReference type="PANTHER" id="PTHR23355">
    <property type="entry name" value="RIBONUCLEASE"/>
    <property type="match status" value="1"/>
</dbReference>
<dbReference type="Pfam" id="PF00773">
    <property type="entry name" value="RNB"/>
    <property type="match status" value="1"/>
</dbReference>
<dbReference type="SMART" id="SM00955">
    <property type="entry name" value="RNB"/>
    <property type="match status" value="1"/>
</dbReference>
<organism evidence="2 3">
    <name type="scientific">Methanofollis fontis</name>
    <dbReference type="NCBI Taxonomy" id="2052832"/>
    <lineage>
        <taxon>Archaea</taxon>
        <taxon>Methanobacteriati</taxon>
        <taxon>Methanobacteriota</taxon>
        <taxon>Stenosarchaea group</taxon>
        <taxon>Methanomicrobia</taxon>
        <taxon>Methanomicrobiales</taxon>
        <taxon>Methanomicrobiaceae</taxon>
        <taxon>Methanofollis</taxon>
    </lineage>
</organism>
<keyword evidence="3" id="KW-1185">Reference proteome</keyword>
<evidence type="ECO:0000259" key="1">
    <source>
        <dbReference type="SMART" id="SM00955"/>
    </source>
</evidence>
<dbReference type="GO" id="GO:0004540">
    <property type="term" value="F:RNA nuclease activity"/>
    <property type="evidence" value="ECO:0007669"/>
    <property type="project" value="InterPro"/>
</dbReference>
<dbReference type="OrthoDB" id="134933at2157"/>
<sequence length="486" mass="53610">MNTRTPDLRAIAWDAMRRYGFEPDFPATIESETAGAPPIPDRLPDLRHLPWSSIDNHDSRDLDQIEYCEEGPEGAIRVAVAIADVDLRVRPGSAADRHAAHNGTSVYTGVETFPMLPPRLSEGITSLLPDQDRVALVIRYTVQNDGSIRPDGIERALVRNRAHLVYEEVGEWLEGTGPLPENIDAIPGLREQVLLQNEAAQRMRRRRFEGGALDLETIEAGAVMEGAMVRDLIVRRQNAAHCLIEEFMIGANTTIVGTLAAAGMPMIQRVVREPRDWKGIQRTAAEHGEYLPPEPDPVALSRFLTGQRTADPEGFPDLSLTIVKLIGPGIYLPLQPGEASIGHFGLAISNYTHGTAPNRRYVDIIIQRLLKAALRGEGSPYTSEDLADLAEWLTGREKASQKVERFMRKAAGAVLLGERIGESFDAIVTGASERGTYVRLIAPPVEGRVMEGEYGLYVGQRVRVRLILTDPYNGYIDFVCTGRSEP</sequence>
<gene>
    <name evidence="2" type="ORF">CUJ86_02925</name>
</gene>
<dbReference type="Proteomes" id="UP000292580">
    <property type="component" value="Unassembled WGS sequence"/>
</dbReference>
<reference evidence="2 3" key="1">
    <citation type="submission" date="2017-11" db="EMBL/GenBank/DDBJ databases">
        <title>Isolation and Characterization of Methanofollis Species from Methane Seep Offshore SW Taiwan.</title>
        <authorList>
            <person name="Teng N.-H."/>
            <person name="Lai M.-C."/>
            <person name="Chen S.-C."/>
        </authorList>
    </citation>
    <scope>NUCLEOTIDE SEQUENCE [LARGE SCALE GENOMIC DNA]</scope>
    <source>
        <strain evidence="2 3">FWC-SCC2</strain>
    </source>
</reference>
<comment type="caution">
    <text evidence="2">The sequence shown here is derived from an EMBL/GenBank/DDBJ whole genome shotgun (WGS) entry which is preliminary data.</text>
</comment>
<dbReference type="AlphaFoldDB" id="A0A483CTI4"/>
<feature type="domain" description="RNB" evidence="1">
    <location>
        <begin position="43"/>
        <end position="376"/>
    </location>
</feature>
<dbReference type="GO" id="GO:0003723">
    <property type="term" value="F:RNA binding"/>
    <property type="evidence" value="ECO:0007669"/>
    <property type="project" value="InterPro"/>
</dbReference>
<dbReference type="InterPro" id="IPR001900">
    <property type="entry name" value="RNase_II/R"/>
</dbReference>
<proteinExistence type="predicted"/>
<dbReference type="PANTHER" id="PTHR23355:SF9">
    <property type="entry name" value="DIS3-LIKE EXONUCLEASE 2"/>
    <property type="match status" value="1"/>
</dbReference>
<evidence type="ECO:0000313" key="3">
    <source>
        <dbReference type="Proteomes" id="UP000292580"/>
    </source>
</evidence>
<dbReference type="InterPro" id="IPR050180">
    <property type="entry name" value="RNR_Ribonuclease"/>
</dbReference>